<proteinExistence type="predicted"/>
<evidence type="ECO:0000313" key="2">
    <source>
        <dbReference type="Proteomes" id="UP000020766"/>
    </source>
</evidence>
<comment type="caution">
    <text evidence="1">The sequence shown here is derived from an EMBL/GenBank/DDBJ whole genome shotgun (WGS) entry which is preliminary data.</text>
</comment>
<gene>
    <name evidence="1" type="ORF">AX13_06075</name>
</gene>
<protein>
    <submittedName>
        <fullName evidence="1">Uncharacterized protein</fullName>
    </submittedName>
</protein>
<name>A0A014MBQ6_9BURK</name>
<dbReference type="EMBL" id="JBOK01000019">
    <property type="protein sequence ID" value="EXU79161.1"/>
    <property type="molecule type" value="Genomic_DNA"/>
</dbReference>
<dbReference type="AlphaFoldDB" id="A0A014MBQ6"/>
<organism evidence="1 2">
    <name type="scientific">Comamonas aquatica DA1877</name>
    <dbReference type="NCBI Taxonomy" id="1457173"/>
    <lineage>
        <taxon>Bacteria</taxon>
        <taxon>Pseudomonadati</taxon>
        <taxon>Pseudomonadota</taxon>
        <taxon>Betaproteobacteria</taxon>
        <taxon>Burkholderiales</taxon>
        <taxon>Comamonadaceae</taxon>
        <taxon>Comamonas</taxon>
    </lineage>
</organism>
<evidence type="ECO:0000313" key="1">
    <source>
        <dbReference type="EMBL" id="EXU79161.1"/>
    </source>
</evidence>
<keyword evidence="2" id="KW-1185">Reference proteome</keyword>
<reference evidence="1 2" key="1">
    <citation type="submission" date="2014-01" db="EMBL/GenBank/DDBJ databases">
        <title>Interspecies Systems Biology Uncovers Metabolites Affecting C. elegans Gene Expression and Life History Traits.</title>
        <authorList>
            <person name="Watson E."/>
            <person name="Macneil L.T."/>
            <person name="Ritter A.D."/>
            <person name="Yilmaz L.S."/>
            <person name="Rosebrock A.P."/>
            <person name="Caudy A.A."/>
            <person name="Walhout A.J."/>
        </authorList>
    </citation>
    <scope>NUCLEOTIDE SEQUENCE [LARGE SCALE GENOMIC DNA]</scope>
    <source>
        <strain evidence="1 2">DA1877</strain>
    </source>
</reference>
<accession>A0A014MBQ6</accession>
<dbReference type="Proteomes" id="UP000020766">
    <property type="component" value="Unassembled WGS sequence"/>
</dbReference>
<sequence>MALDYLDFDYSEDEDGNGTWDAMASVADSRWAALLEEVRQVLHWASHDFRGRRAPLEDGGDWDFDLSAQDDDHGRALRIRWDRTGNAVQAEVPQPGGYGTVTLTLTGNTAFGDALRQAFDLE</sequence>
<dbReference type="RefSeq" id="WP_043385952.1">
    <property type="nucleotide sequence ID" value="NZ_JBOK01000019.1"/>
</dbReference>
<dbReference type="PATRIC" id="fig|1457173.3.peg.2898"/>
<dbReference type="STRING" id="225991.MA05_07295"/>